<accession>A0A915JBG2</accession>
<dbReference type="PANTHER" id="PTHR12975:SF6">
    <property type="entry name" value="TRAFFICKING PROTEIN PARTICLE COMPLEX SUBUNIT 8"/>
    <property type="match status" value="1"/>
</dbReference>
<reference evidence="2" key="1">
    <citation type="submission" date="2022-11" db="UniProtKB">
        <authorList>
            <consortium name="WormBaseParasite"/>
        </authorList>
    </citation>
    <scope>IDENTIFICATION</scope>
</reference>
<dbReference type="GO" id="GO:1990072">
    <property type="term" value="C:TRAPPIII protein complex"/>
    <property type="evidence" value="ECO:0007669"/>
    <property type="project" value="TreeGrafter"/>
</dbReference>
<dbReference type="InterPro" id="IPR024420">
    <property type="entry name" value="TRAPP_III_complex_Trs85"/>
</dbReference>
<proteinExistence type="predicted"/>
<dbReference type="AlphaFoldDB" id="A0A915JBG2"/>
<dbReference type="PANTHER" id="PTHR12975">
    <property type="entry name" value="TRANSPORT PROTEIN TRAPP"/>
    <property type="match status" value="1"/>
</dbReference>
<keyword evidence="1" id="KW-1185">Reference proteome</keyword>
<evidence type="ECO:0000313" key="2">
    <source>
        <dbReference type="WBParaSite" id="nRc.2.0.1.t23824-RA"/>
    </source>
</evidence>
<protein>
    <submittedName>
        <fullName evidence="2">Uncharacterized protein</fullName>
    </submittedName>
</protein>
<dbReference type="WBParaSite" id="nRc.2.0.1.t23824-RA">
    <property type="protein sequence ID" value="nRc.2.0.1.t23824-RA"/>
    <property type="gene ID" value="nRc.2.0.1.g23824"/>
</dbReference>
<dbReference type="Pfam" id="PF12739">
    <property type="entry name" value="TRAPPC-Trs85"/>
    <property type="match status" value="1"/>
</dbReference>
<organism evidence="1 2">
    <name type="scientific">Romanomermis culicivorax</name>
    <name type="common">Nematode worm</name>
    <dbReference type="NCBI Taxonomy" id="13658"/>
    <lineage>
        <taxon>Eukaryota</taxon>
        <taxon>Metazoa</taxon>
        <taxon>Ecdysozoa</taxon>
        <taxon>Nematoda</taxon>
        <taxon>Enoplea</taxon>
        <taxon>Dorylaimia</taxon>
        <taxon>Mermithida</taxon>
        <taxon>Mermithoidea</taxon>
        <taxon>Mermithidae</taxon>
        <taxon>Romanomermis</taxon>
    </lineage>
</organism>
<dbReference type="Proteomes" id="UP000887565">
    <property type="component" value="Unplaced"/>
</dbReference>
<name>A0A915JBG2_ROMCU</name>
<evidence type="ECO:0000313" key="1">
    <source>
        <dbReference type="Proteomes" id="UP000887565"/>
    </source>
</evidence>
<sequence>VLVVSTEHPDPLDQFIRLGQAQHALQHQSAPSLTLPKHAAQPKWFSTNIFKYHVLVHDVSTGDDAKAESIFQSMKMSYGTHSCHLLRLNSSLEPDFQFQSSSPLEATPLCDPWAGILRFRLRHFDSIRYFQDESVDGEEKLLQNSKIDLSTLNNTSRGAENGFIGSSPAAFSLDNDEDESNVRKTTTTTIATPILAPKSSGECIPHPLSNASLNRLVEYDVIASDLDRLKIFVQEFCLRGLLPFVERQLRLLSDQ</sequence>